<evidence type="ECO:0000256" key="1">
    <source>
        <dbReference type="SAM" id="MobiDB-lite"/>
    </source>
</evidence>
<dbReference type="PANTHER" id="PTHR13992:SF39">
    <property type="entry name" value="SMRTER, ISOFORM G"/>
    <property type="match status" value="1"/>
</dbReference>
<gene>
    <name evidence="3" type="ORF">PCASD_21375</name>
</gene>
<dbReference type="GO" id="GO:0006357">
    <property type="term" value="P:regulation of transcription by RNA polymerase II"/>
    <property type="evidence" value="ECO:0007669"/>
    <property type="project" value="TreeGrafter"/>
</dbReference>
<dbReference type="InterPro" id="IPR051571">
    <property type="entry name" value="N-CoR_corepressor"/>
</dbReference>
<feature type="compositionally biased region" description="Polar residues" evidence="1">
    <location>
        <begin position="389"/>
        <end position="399"/>
    </location>
</feature>
<dbReference type="SUPFAM" id="SSF46689">
    <property type="entry name" value="Homeodomain-like"/>
    <property type="match status" value="1"/>
</dbReference>
<organism evidence="3 4">
    <name type="scientific">Puccinia coronata f. sp. avenae</name>
    <dbReference type="NCBI Taxonomy" id="200324"/>
    <lineage>
        <taxon>Eukaryota</taxon>
        <taxon>Fungi</taxon>
        <taxon>Dikarya</taxon>
        <taxon>Basidiomycota</taxon>
        <taxon>Pucciniomycotina</taxon>
        <taxon>Pucciniomycetes</taxon>
        <taxon>Pucciniales</taxon>
        <taxon>Pucciniaceae</taxon>
        <taxon>Puccinia</taxon>
    </lineage>
</organism>
<evidence type="ECO:0000259" key="2">
    <source>
        <dbReference type="PROSITE" id="PS51293"/>
    </source>
</evidence>
<dbReference type="GO" id="GO:0034967">
    <property type="term" value="C:Set3 complex"/>
    <property type="evidence" value="ECO:0007669"/>
    <property type="project" value="TreeGrafter"/>
</dbReference>
<comment type="caution">
    <text evidence="3">The sequence shown here is derived from an EMBL/GenBank/DDBJ whole genome shotgun (WGS) entry which is preliminary data.</text>
</comment>
<evidence type="ECO:0000313" key="3">
    <source>
        <dbReference type="EMBL" id="PLW16409.1"/>
    </source>
</evidence>
<dbReference type="SMART" id="SM00717">
    <property type="entry name" value="SANT"/>
    <property type="match status" value="1"/>
</dbReference>
<dbReference type="PANTHER" id="PTHR13992">
    <property type="entry name" value="NUCLEAR RECEPTOR CO-REPRESSOR RELATED NCOR"/>
    <property type="match status" value="1"/>
</dbReference>
<dbReference type="Proteomes" id="UP000235392">
    <property type="component" value="Unassembled WGS sequence"/>
</dbReference>
<dbReference type="Gene3D" id="1.10.10.60">
    <property type="entry name" value="Homeodomain-like"/>
    <property type="match status" value="1"/>
</dbReference>
<dbReference type="InterPro" id="IPR009057">
    <property type="entry name" value="Homeodomain-like_sf"/>
</dbReference>
<dbReference type="CDD" id="cd00167">
    <property type="entry name" value="SANT"/>
    <property type="match status" value="1"/>
</dbReference>
<feature type="region of interest" description="Disordered" evidence="1">
    <location>
        <begin position="1"/>
        <end position="66"/>
    </location>
</feature>
<feature type="compositionally biased region" description="Pro residues" evidence="1">
    <location>
        <begin position="364"/>
        <end position="378"/>
    </location>
</feature>
<dbReference type="EMBL" id="PGCI01000772">
    <property type="protein sequence ID" value="PLW16409.1"/>
    <property type="molecule type" value="Genomic_DNA"/>
</dbReference>
<sequence>MSKTLPQERSQPDRMDEDDGTNTDTNGPTLTTPSRRPSISRRARHRRLGRSIPPSSAGITSSLTATGRTTRRTANFSTFGIGDAVTDAQFDLVLAQLGTADQKDPNIRAMKTTATVPDMALLPKHRLVSISDDENDTLISNWTAQEQEAFEKSYAAQPKQFGWIASQVKTRTRAECVIHYYRTKRENKYRNLHLPPQAVIEGKPRELRGKRSRKVPCKTLTTDAATNTLKPKLKTNPELPQPSGKINRMMNRPNFPTISLNQLLEQPLPQIHRLIIAATVLTNSRKPFASSFAPTIDNGPFGETLGRSRAELNELSTRSAESNPPTIMLTNQVPTAQFEPPMKPLDPRPAPSTAMPPKLHEQQPPDPPSHPPSKPPPRAYKKRKVHPTIDTSSTATLSSHPAPPTQPASAMDHSKVALLLHLDQMQTRTTPRNHPAFHPILPSKRSDIRSGKRSSWIAASERARAYMFVRE</sequence>
<feature type="compositionally biased region" description="Polar residues" evidence="1">
    <location>
        <begin position="53"/>
        <end position="63"/>
    </location>
</feature>
<protein>
    <recommendedName>
        <fullName evidence="2">SANT domain-containing protein</fullName>
    </recommendedName>
</protein>
<evidence type="ECO:0000313" key="4">
    <source>
        <dbReference type="Proteomes" id="UP000235392"/>
    </source>
</evidence>
<name>A0A2N5ST32_9BASI</name>
<feature type="region of interest" description="Disordered" evidence="1">
    <location>
        <begin position="336"/>
        <end position="411"/>
    </location>
</feature>
<accession>A0A2N5ST32</accession>
<feature type="compositionally biased region" description="Pro residues" evidence="1">
    <location>
        <begin position="341"/>
        <end position="350"/>
    </location>
</feature>
<dbReference type="PROSITE" id="PS51293">
    <property type="entry name" value="SANT"/>
    <property type="match status" value="1"/>
</dbReference>
<feature type="domain" description="SANT" evidence="2">
    <location>
        <begin position="137"/>
        <end position="188"/>
    </location>
</feature>
<dbReference type="InterPro" id="IPR001005">
    <property type="entry name" value="SANT/Myb"/>
</dbReference>
<feature type="compositionally biased region" description="Low complexity" evidence="1">
    <location>
        <begin position="22"/>
        <end position="37"/>
    </location>
</feature>
<dbReference type="AlphaFoldDB" id="A0A2N5ST32"/>
<dbReference type="InterPro" id="IPR017884">
    <property type="entry name" value="SANT_dom"/>
</dbReference>
<proteinExistence type="predicted"/>
<reference evidence="3 4" key="1">
    <citation type="submission" date="2017-11" db="EMBL/GenBank/DDBJ databases">
        <title>De novo assembly and phasing of dikaryotic genomes from two isolates of Puccinia coronata f. sp. avenae, the causal agent of oat crown rust.</title>
        <authorList>
            <person name="Miller M.E."/>
            <person name="Zhang Y."/>
            <person name="Omidvar V."/>
            <person name="Sperschneider J."/>
            <person name="Schwessinger B."/>
            <person name="Raley C."/>
            <person name="Palmer J.M."/>
            <person name="Garnica D."/>
            <person name="Upadhyaya N."/>
            <person name="Rathjen J."/>
            <person name="Taylor J.M."/>
            <person name="Park R.F."/>
            <person name="Dodds P.N."/>
            <person name="Hirsch C.D."/>
            <person name="Kianian S.F."/>
            <person name="Figueroa M."/>
        </authorList>
    </citation>
    <scope>NUCLEOTIDE SEQUENCE [LARGE SCALE GENOMIC DNA]</scope>
    <source>
        <strain evidence="3">12SD80</strain>
    </source>
</reference>
<feature type="compositionally biased region" description="Basic residues" evidence="1">
    <location>
        <begin position="38"/>
        <end position="49"/>
    </location>
</feature>